<dbReference type="InterPro" id="IPR056474">
    <property type="entry name" value="SEN1_barrel"/>
</dbReference>
<dbReference type="Proteomes" id="UP000077248">
    <property type="component" value="Unassembled WGS sequence"/>
</dbReference>
<evidence type="ECO:0000256" key="7">
    <source>
        <dbReference type="ARBA" id="ARBA00023242"/>
    </source>
</evidence>
<sequence>MAEILEKINELRELPEEQHLFCPRVGDDGSVYYDEDVAAYPPETDANELADRKLKLLAAEDRKWTALKAAEILAFDGEEAAPHKEWLVSRLNSLMQSCDVCVRVFHQSRAEWRTRLIDSYDEDNIGDFLQVVDNQCLGRIQKGLDEANEILNKAEPKTRSVRLLPNECTYGFFEALSCDALVRNEELLQRHFDAPFDMVQTKKRLKIQTYLPAMTRFLFSRVDRRHKWATESWSTFKRNILKSEWEWAVRDYVTSVMMKVQMSNLDLSVVPLFWGGMRLIVAKMDRELITDSLRGLDGDFYRLMLDHLSLKSEGFLDLIATMKQLLEKSPIDYWDGMNAVTSSIATVVEQVFNSPILNQLLLATAEGNEQNMNNLHAAFSWIPVFLDSIKLSNLGPAVRPFAHALLGRFQSDRYPPVARAYCYKEGLKVLDYTFRKMGEGKGIDKFVGQPTVNGMLDLLSTFIQSLVTSLKNFKHNKENQEDMQLTLSVIEHAFKLEAQSLIIERQLISAKAPSPTQTPPSSPIWKTVLRAIGPDSLELATHLLIAGRGLIGLEPLQMKSGVDKVPPEVRHFNDRFRLLSQSITDVVEKMSEFEPTLLQALFGQQPAASAIVSLMFSSTEDTRNSAIELLKVISGEEERRGALQHILRAHYRHVVRGISDSVRQVRLKKAFAPAPSMIRTCTDIIDIICNSQDGILRGREYDSGDAAATMNLWENLWDSLTMIFATTEAWSNLGFYDKNMMMDFCRDTMQFADVLFDQCSIFATALKPPSSDEDETTSKTALLKELLAQPANAMEGLAKWLRLRDEFLSSKSVTLISKLLVRLHRVSIDIDSNALSYMERVLSGDVRAKLSDTQQAELQQALEEHLGRPLVKEEEPAKPKQAMISKWMAPGATQSPADAKAKLLASMTSGSSKFQERREQMRASEAKAAQQKALDDKKSAQQAEFKRKRQLALQQREKEKAAAIAKLKAARGVSNHVAEAGSGLEGLGVLGKDQAAKGEGLMHSSDESSDEEGDIDEDLFGIKKTKVKTGPKTNIVNEVKIQMPTKKKRAQRSAKDMRARLAPDLSSLHRTILSWNYFHEGPFPPKSRPDMYSKVLSTFRTPNDYQNTFEPLLTLEAWQGFVKAREENQAKPYEIRLTSRAAVDMFQEVGSTMTHVENKEVFISEGDIILFAKSKSPSADEPTCLARVFRVKRKQQHIEVSYRVVPGNPLSTALQPNNTILGFKLESITSLEREYGALKGLQYYDLCDEIIRAKPSPLLTYKDSQIQPLISNYNVNPAQAKAIKSAIDNDAFTLIQGPPGSGKTKTITAIVGAILSDSLRNRGTAIAVPGQQNSNAAQKKLLVCAPSNAAVDELVMRFKDGIKTLNGESRKLNIVRLGRGDAIKASVQDVTLEELVNKRLGVDSSNGNDREATQKLFQEHKQVSDQLKQAYQQRDTGETKGEAAAKLDDDINALRRRKTALGTKIDNVKDDEKLASRNADLNRRRAQEAVLNDAHVICATLSGSGHEMFQGLSIEFETVIVDEAAQCVEMSALIPLKYGCAKCILVGDPKQLPPTVFSDKAKGFQYEQSLFVRMQKNHPDDVHLLDTQYRMHPEISLFPSRTFYDGRLLDGDDMAGLRQRPWHQSMLLGPYRFFDVQGQHQAAPKGHSLINIAEINVAMQLYKRVTSDYPDYDFKGKIGIITPYKSQLRELKQRFMNAYGQNIIEDIDFNTTDAFQGRESEIIIFSCVRASPAGGVGFLQDIRRMNVGLTRAKSSLWVLGNSDSLMRGEFWKKLIVDAKERKRFSAQDVPKMLNQHSSKFPAPKEGYVQPHRPTTEVKPEVKPEVKLEVKSEPMSRSASNQSSTSSGSDSKSIKQEVKTETNDEQILVHHEKRKFQDIAGLDKIKLESSDAEMEDAPSDSASNTMNGGSGRSTPAAIADASRKSSTPSGETSNGTNGVVAPPPGDVIGGMSMAKPKIRRRPREPPNPFIKNKKPRNG</sequence>
<dbReference type="CDD" id="cd18042">
    <property type="entry name" value="DEXXQc_SETX"/>
    <property type="match status" value="1"/>
</dbReference>
<dbReference type="STRING" id="5599.A0A177E0Z9"/>
<dbReference type="VEuPathDB" id="FungiDB:CC77DRAFT_1037531"/>
<dbReference type="GO" id="GO:0016787">
    <property type="term" value="F:hydrolase activity"/>
    <property type="evidence" value="ECO:0007669"/>
    <property type="project" value="UniProtKB-KW"/>
</dbReference>
<dbReference type="FunFam" id="3.40.50.300:FF:000326">
    <property type="entry name" value="P-loop containing nucleoside triphosphate hydrolase"/>
    <property type="match status" value="1"/>
</dbReference>
<evidence type="ECO:0000256" key="1">
    <source>
        <dbReference type="ARBA" id="ARBA00004123"/>
    </source>
</evidence>
<evidence type="ECO:0000259" key="11">
    <source>
        <dbReference type="Pfam" id="PF13087"/>
    </source>
</evidence>
<dbReference type="GO" id="GO:0005524">
    <property type="term" value="F:ATP binding"/>
    <property type="evidence" value="ECO:0007669"/>
    <property type="project" value="UniProtKB-KW"/>
</dbReference>
<feature type="domain" description="DNA2/NAM7 helicase helicase" evidence="10">
    <location>
        <begin position="1275"/>
        <end position="1558"/>
    </location>
</feature>
<evidence type="ECO:0000256" key="5">
    <source>
        <dbReference type="ARBA" id="ARBA00022806"/>
    </source>
</evidence>
<comment type="similarity">
    <text evidence="2">Belongs to the DNA2/NAM7 helicase family.</text>
</comment>
<dbReference type="InterPro" id="IPR045055">
    <property type="entry name" value="DNA2/NAM7-like"/>
</dbReference>
<dbReference type="OMA" id="PWHQSEL"/>
<keyword evidence="3" id="KW-0547">Nucleotide-binding</keyword>
<dbReference type="InterPro" id="IPR047187">
    <property type="entry name" value="SF1_C_Upf1"/>
</dbReference>
<dbReference type="GO" id="GO:0006369">
    <property type="term" value="P:termination of RNA polymerase II transcription"/>
    <property type="evidence" value="ECO:0007669"/>
    <property type="project" value="TreeGrafter"/>
</dbReference>
<feature type="region of interest" description="Disordered" evidence="8">
    <location>
        <begin position="907"/>
        <end position="949"/>
    </location>
</feature>
<dbReference type="PANTHER" id="PTHR10887:SF495">
    <property type="entry name" value="HELICASE SENATAXIN ISOFORM X1-RELATED"/>
    <property type="match status" value="1"/>
</dbReference>
<accession>A0A177E0Z9</accession>
<dbReference type="InterPro" id="IPR041677">
    <property type="entry name" value="DNA2/NAM7_AAA_11"/>
</dbReference>
<dbReference type="Pfam" id="PF23576">
    <property type="entry name" value="SEN1_barrel"/>
    <property type="match status" value="1"/>
</dbReference>
<evidence type="ECO:0000259" key="9">
    <source>
        <dbReference type="Pfam" id="PF12726"/>
    </source>
</evidence>
<evidence type="ECO:0000259" key="12">
    <source>
        <dbReference type="Pfam" id="PF23576"/>
    </source>
</evidence>
<dbReference type="GO" id="GO:0004386">
    <property type="term" value="F:helicase activity"/>
    <property type="evidence" value="ECO:0007669"/>
    <property type="project" value="UniProtKB-KW"/>
</dbReference>
<evidence type="ECO:0000256" key="6">
    <source>
        <dbReference type="ARBA" id="ARBA00022840"/>
    </source>
</evidence>
<proteinExistence type="inferred from homology"/>
<reference evidence="13 14" key="1">
    <citation type="submission" date="2016-05" db="EMBL/GenBank/DDBJ databases">
        <title>Comparative analysis of secretome profiles of manganese(II)-oxidizing ascomycete fungi.</title>
        <authorList>
            <consortium name="DOE Joint Genome Institute"/>
            <person name="Zeiner C.A."/>
            <person name="Purvine S.O."/>
            <person name="Zink E.M."/>
            <person name="Wu S."/>
            <person name="Pasa-Tolic L."/>
            <person name="Chaput D.L."/>
            <person name="Haridas S."/>
            <person name="Grigoriev I.V."/>
            <person name="Santelli C.M."/>
            <person name="Hansel C.M."/>
        </authorList>
    </citation>
    <scope>NUCLEOTIDE SEQUENCE [LARGE SCALE GENOMIC DNA]</scope>
    <source>
        <strain evidence="13 14">SRC1lrK2f</strain>
    </source>
</reference>
<feature type="region of interest" description="Disordered" evidence="8">
    <location>
        <begin position="1886"/>
        <end position="1977"/>
    </location>
</feature>
<dbReference type="InterPro" id="IPR041679">
    <property type="entry name" value="DNA2/NAM7-like_C"/>
</dbReference>
<evidence type="ECO:0000256" key="3">
    <source>
        <dbReference type="ARBA" id="ARBA00022741"/>
    </source>
</evidence>
<evidence type="ECO:0000256" key="2">
    <source>
        <dbReference type="ARBA" id="ARBA00007913"/>
    </source>
</evidence>
<feature type="domain" description="Helicase Sen1 N-terminal" evidence="9">
    <location>
        <begin position="89"/>
        <end position="813"/>
    </location>
</feature>
<dbReference type="PANTHER" id="PTHR10887">
    <property type="entry name" value="DNA2/NAM7 HELICASE FAMILY"/>
    <property type="match status" value="1"/>
</dbReference>
<feature type="compositionally biased region" description="Polar residues" evidence="8">
    <location>
        <begin position="1923"/>
        <end position="1936"/>
    </location>
</feature>
<feature type="domain" description="DNA2/NAM7 helicase-like C-terminal" evidence="11">
    <location>
        <begin position="1566"/>
        <end position="1762"/>
    </location>
</feature>
<dbReference type="CDD" id="cd18808">
    <property type="entry name" value="SF1_C_Upf1"/>
    <property type="match status" value="1"/>
</dbReference>
<evidence type="ECO:0008006" key="15">
    <source>
        <dbReference type="Google" id="ProtNLM"/>
    </source>
</evidence>
<keyword evidence="7" id="KW-0539">Nucleus</keyword>
<dbReference type="GO" id="GO:0016604">
    <property type="term" value="C:nuclear body"/>
    <property type="evidence" value="ECO:0007669"/>
    <property type="project" value="TreeGrafter"/>
</dbReference>
<keyword evidence="6" id="KW-0067">ATP-binding</keyword>
<organism evidence="13 14">
    <name type="scientific">Alternaria alternata</name>
    <name type="common">Alternaria rot fungus</name>
    <name type="synonym">Torula alternata</name>
    <dbReference type="NCBI Taxonomy" id="5599"/>
    <lineage>
        <taxon>Eukaryota</taxon>
        <taxon>Fungi</taxon>
        <taxon>Dikarya</taxon>
        <taxon>Ascomycota</taxon>
        <taxon>Pezizomycotina</taxon>
        <taxon>Dothideomycetes</taxon>
        <taxon>Pleosporomycetidae</taxon>
        <taxon>Pleosporales</taxon>
        <taxon>Pleosporineae</taxon>
        <taxon>Pleosporaceae</taxon>
        <taxon>Alternaria</taxon>
        <taxon>Alternaria sect. Alternaria</taxon>
        <taxon>Alternaria alternata complex</taxon>
    </lineage>
</organism>
<keyword evidence="14" id="KW-1185">Reference proteome</keyword>
<keyword evidence="4" id="KW-0378">Hydrolase</keyword>
<feature type="region of interest" description="Disordered" evidence="8">
    <location>
        <begin position="1787"/>
        <end position="1865"/>
    </location>
</feature>
<dbReference type="GO" id="GO:0001147">
    <property type="term" value="F:transcription termination site sequence-specific DNA binding"/>
    <property type="evidence" value="ECO:0007669"/>
    <property type="project" value="TreeGrafter"/>
</dbReference>
<dbReference type="EMBL" id="KV441470">
    <property type="protein sequence ID" value="OAG25438.1"/>
    <property type="molecule type" value="Genomic_DNA"/>
</dbReference>
<evidence type="ECO:0000256" key="4">
    <source>
        <dbReference type="ARBA" id="ARBA00022801"/>
    </source>
</evidence>
<dbReference type="InterPro" id="IPR027417">
    <property type="entry name" value="P-loop_NTPase"/>
</dbReference>
<dbReference type="KEGG" id="aalt:CC77DRAFT_1037531"/>
<feature type="compositionally biased region" description="Basic and acidic residues" evidence="8">
    <location>
        <begin position="914"/>
        <end position="925"/>
    </location>
</feature>
<comment type="subcellular location">
    <subcellularLocation>
        <location evidence="1">Nucleus</location>
    </subcellularLocation>
</comment>
<dbReference type="GeneID" id="29112665"/>
<evidence type="ECO:0000313" key="13">
    <source>
        <dbReference type="EMBL" id="OAG25438.1"/>
    </source>
</evidence>
<feature type="compositionally biased region" description="Basic and acidic residues" evidence="8">
    <location>
        <begin position="1813"/>
        <end position="1833"/>
    </location>
</feature>
<dbReference type="Gene3D" id="3.40.50.300">
    <property type="entry name" value="P-loop containing nucleotide triphosphate hydrolases"/>
    <property type="match status" value="2"/>
</dbReference>
<gene>
    <name evidence="13" type="ORF">CC77DRAFT_1037531</name>
</gene>
<evidence type="ECO:0000259" key="10">
    <source>
        <dbReference type="Pfam" id="PF13086"/>
    </source>
</evidence>
<name>A0A177E0Z9_ALTAL</name>
<dbReference type="Pfam" id="PF12726">
    <property type="entry name" value="SEN1_N"/>
    <property type="match status" value="1"/>
</dbReference>
<dbReference type="RefSeq" id="XP_018390859.1">
    <property type="nucleotide sequence ID" value="XM_018527071.1"/>
</dbReference>
<dbReference type="InterPro" id="IPR024481">
    <property type="entry name" value="Helicase_Sen1_N"/>
</dbReference>
<dbReference type="SUPFAM" id="SSF52540">
    <property type="entry name" value="P-loop containing nucleoside triphosphate hydrolases"/>
    <property type="match status" value="1"/>
</dbReference>
<evidence type="ECO:0000313" key="14">
    <source>
        <dbReference type="Proteomes" id="UP000077248"/>
    </source>
</evidence>
<dbReference type="Pfam" id="PF13086">
    <property type="entry name" value="AAA_11"/>
    <property type="match status" value="1"/>
</dbReference>
<keyword evidence="5" id="KW-0347">Helicase</keyword>
<dbReference type="Pfam" id="PF13087">
    <property type="entry name" value="AAA_12"/>
    <property type="match status" value="1"/>
</dbReference>
<feature type="compositionally biased region" description="Basic and acidic residues" evidence="8">
    <location>
        <begin position="1851"/>
        <end position="1865"/>
    </location>
</feature>
<protein>
    <recommendedName>
        <fullName evidence="15">Helicase</fullName>
    </recommendedName>
</protein>
<dbReference type="GO" id="GO:0005694">
    <property type="term" value="C:chromosome"/>
    <property type="evidence" value="ECO:0007669"/>
    <property type="project" value="UniProtKB-ARBA"/>
</dbReference>
<dbReference type="FunFam" id="3.40.50.300:FF:001152">
    <property type="entry name" value="tRNA-splicing endonuclease, putative"/>
    <property type="match status" value="1"/>
</dbReference>
<evidence type="ECO:0000256" key="8">
    <source>
        <dbReference type="SAM" id="MobiDB-lite"/>
    </source>
</evidence>
<feature type="compositionally biased region" description="Low complexity" evidence="8">
    <location>
        <begin position="1835"/>
        <end position="1850"/>
    </location>
</feature>
<feature type="domain" description="Helicase SEN1 beta-barrel" evidence="12">
    <location>
        <begin position="1129"/>
        <end position="1224"/>
    </location>
</feature>